<dbReference type="Gene3D" id="3.40.47.10">
    <property type="match status" value="1"/>
</dbReference>
<evidence type="ECO:0000313" key="2">
    <source>
        <dbReference type="Proteomes" id="UP001172778"/>
    </source>
</evidence>
<dbReference type="EMBL" id="JARRAF010000040">
    <property type="protein sequence ID" value="MDK2126511.1"/>
    <property type="molecule type" value="Genomic_DNA"/>
</dbReference>
<evidence type="ECO:0008006" key="3">
    <source>
        <dbReference type="Google" id="ProtNLM"/>
    </source>
</evidence>
<name>A0ABT7E2G9_9NEIS</name>
<organism evidence="1 2">
    <name type="scientific">Parachitinimonas caeni</name>
    <dbReference type="NCBI Taxonomy" id="3031301"/>
    <lineage>
        <taxon>Bacteria</taxon>
        <taxon>Pseudomonadati</taxon>
        <taxon>Pseudomonadota</taxon>
        <taxon>Betaproteobacteria</taxon>
        <taxon>Neisseriales</taxon>
        <taxon>Chitinibacteraceae</taxon>
        <taxon>Parachitinimonas</taxon>
    </lineage>
</organism>
<dbReference type="SUPFAM" id="SSF53901">
    <property type="entry name" value="Thiolase-like"/>
    <property type="match status" value="1"/>
</dbReference>
<keyword evidence="2" id="KW-1185">Reference proteome</keyword>
<dbReference type="InterPro" id="IPR016039">
    <property type="entry name" value="Thiolase-like"/>
</dbReference>
<reference evidence="1" key="1">
    <citation type="submission" date="2023-03" db="EMBL/GenBank/DDBJ databases">
        <title>Chitinimonas shenzhenensis gen. nov., sp. nov., a novel member of family Burkholderiaceae isolated from activated sludge collected in Shen Zhen, China.</title>
        <authorList>
            <person name="Wang X."/>
        </authorList>
    </citation>
    <scope>NUCLEOTIDE SEQUENCE</scope>
    <source>
        <strain evidence="1">DQS-5</strain>
    </source>
</reference>
<dbReference type="Proteomes" id="UP001172778">
    <property type="component" value="Unassembled WGS sequence"/>
</dbReference>
<comment type="caution">
    <text evidence="1">The sequence shown here is derived from an EMBL/GenBank/DDBJ whole genome shotgun (WGS) entry which is preliminary data.</text>
</comment>
<protein>
    <recommendedName>
        <fullName evidence="3">3-oxoacyl-[acyl-carrier-protein] synthase-1</fullName>
    </recommendedName>
</protein>
<proteinExistence type="predicted"/>
<dbReference type="RefSeq" id="WP_284102830.1">
    <property type="nucleotide sequence ID" value="NZ_JARRAF010000040.1"/>
</dbReference>
<accession>A0ABT7E2G9</accession>
<sequence length="345" mass="36605">MNNAQPLILYAAGACCSLGYQLAAAECAIRAGMDHFENSEFRDNSGKPLKVARLPMGNVWGEERLAQLAVAAVKDCITRSGITLHANETVLLLAAAERDRPHTEVERYQACFDAIEATLGVKFHAHSRIIPYGRAALAPALMAASESLRTDRAVKQVLLVGADSYLNAATINYLLATQRVLESDNARGFIPGEAAAALLLRRHDPADSRPALLRLSGLGVTREEGKPDGEVPTRAQALSSAIRTAMQQAELTAAELDFRLCEHNGDPFYAHEAAIAHARLGADGCGDLAMLTLGEYVGEVGAAIGPLALAYLSIVCQRPDGPGPVGLIHLGNDDGARSALIAERP</sequence>
<gene>
    <name evidence="1" type="ORF">PZA18_20935</name>
</gene>
<evidence type="ECO:0000313" key="1">
    <source>
        <dbReference type="EMBL" id="MDK2126511.1"/>
    </source>
</evidence>